<accession>A0ABQ9QH42</accession>
<keyword evidence="2" id="KW-0472">Membrane</keyword>
<keyword evidence="2" id="KW-0812">Transmembrane</keyword>
<evidence type="ECO:0000256" key="1">
    <source>
        <dbReference type="SAM" id="MobiDB-lite"/>
    </source>
</evidence>
<name>A0ABQ9QH42_9PEZI</name>
<dbReference type="RefSeq" id="XP_060372494.1">
    <property type="nucleotide sequence ID" value="XM_060532929.1"/>
</dbReference>
<comment type="caution">
    <text evidence="3">The sequence shown here is derived from an EMBL/GenBank/DDBJ whole genome shotgun (WGS) entry which is preliminary data.</text>
</comment>
<evidence type="ECO:0000313" key="3">
    <source>
        <dbReference type="EMBL" id="KAK1468209.1"/>
    </source>
</evidence>
<evidence type="ECO:0000256" key="2">
    <source>
        <dbReference type="SAM" id="Phobius"/>
    </source>
</evidence>
<keyword evidence="4" id="KW-1185">Reference proteome</keyword>
<protein>
    <submittedName>
        <fullName evidence="3">Uncharacterized protein</fullName>
    </submittedName>
</protein>
<reference evidence="3 4" key="1">
    <citation type="submission" date="2016-10" db="EMBL/GenBank/DDBJ databases">
        <title>The genome sequence of Colletotrichum fioriniae PJ7.</title>
        <authorList>
            <person name="Baroncelli R."/>
        </authorList>
    </citation>
    <scope>NUCLEOTIDE SEQUENCE [LARGE SCALE GENOMIC DNA]</scope>
    <source>
        <strain evidence="3 4">Tom-12</strain>
    </source>
</reference>
<evidence type="ECO:0000313" key="4">
    <source>
        <dbReference type="Proteomes" id="UP001227543"/>
    </source>
</evidence>
<feature type="compositionally biased region" description="Basic and acidic residues" evidence="1">
    <location>
        <begin position="241"/>
        <end position="256"/>
    </location>
</feature>
<sequence length="256" mass="27537">MPPSPSIVEIGSDIERTARACGSTPMTRVHQVLGVLAPRPFDLCTEGKGNELKLFYDTPSWIPNQVPCTDILGGSLTTFTPGAEMYYNWTLPDDLGVKDSDYVISYFNQTTDAAGQNFFSSSAFVIQGYESRSSATSPQSTATPMPTTATTPASRLSTSRSTSLSTGAKIGIGIGASSAFLLSFLGAWVLLRHRRRRPDLWGTGVEGKTGFEKPELDAADTQHRVELYAEACGRSSPHTARAAEPHSDKEPTELPA</sequence>
<feature type="region of interest" description="Disordered" evidence="1">
    <location>
        <begin position="232"/>
        <end position="256"/>
    </location>
</feature>
<keyword evidence="2" id="KW-1133">Transmembrane helix</keyword>
<feature type="transmembrane region" description="Helical" evidence="2">
    <location>
        <begin position="170"/>
        <end position="191"/>
    </location>
</feature>
<proteinExistence type="predicted"/>
<feature type="region of interest" description="Disordered" evidence="1">
    <location>
        <begin position="134"/>
        <end position="160"/>
    </location>
</feature>
<dbReference type="Proteomes" id="UP001227543">
    <property type="component" value="Unassembled WGS sequence"/>
</dbReference>
<dbReference type="EMBL" id="MLFU01000287">
    <property type="protein sequence ID" value="KAK1468209.1"/>
    <property type="molecule type" value="Genomic_DNA"/>
</dbReference>
<dbReference type="GeneID" id="85417167"/>
<gene>
    <name evidence="3" type="ORF">CTAM01_16937</name>
</gene>
<organism evidence="3 4">
    <name type="scientific">Colletotrichum tamarilloi</name>
    <dbReference type="NCBI Taxonomy" id="1209934"/>
    <lineage>
        <taxon>Eukaryota</taxon>
        <taxon>Fungi</taxon>
        <taxon>Dikarya</taxon>
        <taxon>Ascomycota</taxon>
        <taxon>Pezizomycotina</taxon>
        <taxon>Sordariomycetes</taxon>
        <taxon>Hypocreomycetidae</taxon>
        <taxon>Glomerellales</taxon>
        <taxon>Glomerellaceae</taxon>
        <taxon>Colletotrichum</taxon>
        <taxon>Colletotrichum acutatum species complex</taxon>
    </lineage>
</organism>